<dbReference type="Pfam" id="PF05834">
    <property type="entry name" value="Lycopene_cycl"/>
    <property type="match status" value="1"/>
</dbReference>
<dbReference type="Proteomes" id="UP000461409">
    <property type="component" value="Unassembled WGS sequence"/>
</dbReference>
<comment type="similarity">
    <text evidence="1">Belongs to the lycopene cyclase family.</text>
</comment>
<dbReference type="GO" id="GO:0045436">
    <property type="term" value="F:lycopene beta cyclase activity"/>
    <property type="evidence" value="ECO:0007669"/>
    <property type="project" value="InterPro"/>
</dbReference>
<dbReference type="Gene3D" id="3.50.50.60">
    <property type="entry name" value="FAD/NAD(P)-binding domain"/>
    <property type="match status" value="1"/>
</dbReference>
<dbReference type="EC" id="5.5.1.19" evidence="2"/>
<gene>
    <name evidence="2" type="primary">crtY</name>
    <name evidence="2" type="ORF">GRF63_14660</name>
</gene>
<dbReference type="NCBIfam" id="TIGR01789">
    <property type="entry name" value="lycopene_cycl"/>
    <property type="match status" value="1"/>
</dbReference>
<reference evidence="2 3" key="1">
    <citation type="submission" date="2019-12" db="EMBL/GenBank/DDBJ databases">
        <authorList>
            <person name="Lee S.D."/>
        </authorList>
    </citation>
    <scope>NUCLEOTIDE SEQUENCE [LARGE SCALE GENOMIC DNA]</scope>
    <source>
        <strain evidence="2 3">GH3-10</strain>
    </source>
</reference>
<dbReference type="GO" id="GO:0016117">
    <property type="term" value="P:carotenoid biosynthetic process"/>
    <property type="evidence" value="ECO:0007669"/>
    <property type="project" value="InterPro"/>
</dbReference>
<organism evidence="2 3">
    <name type="scientific">Aurantiacibacter rhizosphaerae</name>
    <dbReference type="NCBI Taxonomy" id="2691582"/>
    <lineage>
        <taxon>Bacteria</taxon>
        <taxon>Pseudomonadati</taxon>
        <taxon>Pseudomonadota</taxon>
        <taxon>Alphaproteobacteria</taxon>
        <taxon>Sphingomonadales</taxon>
        <taxon>Erythrobacteraceae</taxon>
        <taxon>Aurantiacibacter</taxon>
    </lineage>
</organism>
<protein>
    <submittedName>
        <fullName evidence="2">Lycopene beta-cyclase CrtY</fullName>
        <ecNumber evidence="2">5.5.1.19</ecNumber>
    </submittedName>
</protein>
<comment type="caution">
    <text evidence="2">The sequence shown here is derived from an EMBL/GenBank/DDBJ whole genome shotgun (WGS) entry which is preliminary data.</text>
</comment>
<dbReference type="RefSeq" id="WP_160486757.1">
    <property type="nucleotide sequence ID" value="NZ_WUBR01000003.1"/>
</dbReference>
<dbReference type="SUPFAM" id="SSF51905">
    <property type="entry name" value="FAD/NAD(P)-binding domain"/>
    <property type="match status" value="1"/>
</dbReference>
<name>A0A844XHE0_9SPHN</name>
<dbReference type="GO" id="GO:0016705">
    <property type="term" value="F:oxidoreductase activity, acting on paired donors, with incorporation or reduction of molecular oxygen"/>
    <property type="evidence" value="ECO:0007669"/>
    <property type="project" value="InterPro"/>
</dbReference>
<proteinExistence type="inferred from homology"/>
<keyword evidence="2" id="KW-0413">Isomerase</keyword>
<dbReference type="EMBL" id="WUBR01000003">
    <property type="protein sequence ID" value="MWV29143.1"/>
    <property type="molecule type" value="Genomic_DNA"/>
</dbReference>
<evidence type="ECO:0000256" key="1">
    <source>
        <dbReference type="ARBA" id="ARBA00006599"/>
    </source>
</evidence>
<dbReference type="NCBIfam" id="TIGR01790">
    <property type="entry name" value="carotene-cycl"/>
    <property type="match status" value="1"/>
</dbReference>
<sequence length="404" mass="44072">MSGRDCDIAIIGGGLSGGLIALALARHRPELTVRLVEAGAQLGGNHRWSWFASDLSPAGTALMADFRRAEWNDGYHVCFPGHQRKLDTAYRSLASADFAACLHRELPGDTIMTGQEVAAVDADGVDLADGRRITARAVIDCRGFAPTSHLEGGWQVFMGRHLRTPQPHGVADPIIMDATVDQHAPHGNGGAYRFVYVLPLGAHDLFIEDTYYADKPDIDRSMLSSRIDQYQQQMGWHGEPVGFETGVLPVITGGDFRAFQDEHHIAGVAVAGARGGFVHPLTSYTLPIAVEVALAVAQDADPPGDQMAAKLDAMARRHWSAMGYYRFLGSMLFGAARPEERYKVFERFYRLSPDLIERFYAGRSTIAQKLRVLVGKPPVPVHRAIPALLSSSPPLSNSPRKDIP</sequence>
<dbReference type="InterPro" id="IPR008461">
    <property type="entry name" value="CrtY"/>
</dbReference>
<evidence type="ECO:0000313" key="3">
    <source>
        <dbReference type="Proteomes" id="UP000461409"/>
    </source>
</evidence>
<reference evidence="2 3" key="2">
    <citation type="submission" date="2020-02" db="EMBL/GenBank/DDBJ databases">
        <title>Erythrobacter dongmakensis sp. nov., isolated from a tidal mudflat.</title>
        <authorList>
            <person name="Kim I.S."/>
        </authorList>
    </citation>
    <scope>NUCLEOTIDE SEQUENCE [LARGE SCALE GENOMIC DNA]</scope>
    <source>
        <strain evidence="2 3">GH3-10</strain>
    </source>
</reference>
<dbReference type="InterPro" id="IPR036188">
    <property type="entry name" value="FAD/NAD-bd_sf"/>
</dbReference>
<dbReference type="InterPro" id="IPR010108">
    <property type="entry name" value="Lycopene_cyclase_b/e"/>
</dbReference>
<accession>A0A844XHE0</accession>
<evidence type="ECO:0000313" key="2">
    <source>
        <dbReference type="EMBL" id="MWV29143.1"/>
    </source>
</evidence>
<keyword evidence="3" id="KW-1185">Reference proteome</keyword>
<dbReference type="AlphaFoldDB" id="A0A844XHE0"/>